<dbReference type="SMART" id="SM00443">
    <property type="entry name" value="G_patch"/>
    <property type="match status" value="2"/>
</dbReference>
<evidence type="ECO:0000259" key="3">
    <source>
        <dbReference type="PROSITE" id="PS50174"/>
    </source>
</evidence>
<feature type="compositionally biased region" description="Polar residues" evidence="2">
    <location>
        <begin position="114"/>
        <end position="129"/>
    </location>
</feature>
<dbReference type="InterPro" id="IPR000467">
    <property type="entry name" value="G_patch_dom"/>
</dbReference>
<dbReference type="PANTHER" id="PTHR16121">
    <property type="entry name" value="CAP-SPECIFIC MRNA (NUCLEOSIDE-2'-O-)-METHYLTRANSFERASE 1-RELATED"/>
    <property type="match status" value="1"/>
</dbReference>
<dbReference type="InterPro" id="IPR002877">
    <property type="entry name" value="RNA_MeTrfase_FtsJ_dom"/>
</dbReference>
<dbReference type="EC" id="2.1.1.57" evidence="1"/>
<dbReference type="GO" id="GO:0005737">
    <property type="term" value="C:cytoplasm"/>
    <property type="evidence" value="ECO:0007669"/>
    <property type="project" value="TreeGrafter"/>
</dbReference>
<dbReference type="Proteomes" id="UP000031036">
    <property type="component" value="Unassembled WGS sequence"/>
</dbReference>
<comment type="catalytic activity">
    <reaction evidence="1">
        <text>a 5'-end (N(7)-methyl 5'-triphosphoguanosine)-ribonucleoside in mRNA + S-adenosyl-L-methionine = a 5'-end (N(7)-methyl 5'-triphosphoguanosine)-(2'-O-methyl-ribonucleoside) in mRNA + S-adenosyl-L-homocysteine + H(+)</text>
        <dbReference type="Rhea" id="RHEA:67020"/>
        <dbReference type="Rhea" id="RHEA-COMP:17167"/>
        <dbReference type="Rhea" id="RHEA-COMP:17168"/>
        <dbReference type="ChEBI" id="CHEBI:15378"/>
        <dbReference type="ChEBI" id="CHEBI:57856"/>
        <dbReference type="ChEBI" id="CHEBI:59789"/>
        <dbReference type="ChEBI" id="CHEBI:156461"/>
        <dbReference type="ChEBI" id="CHEBI:167609"/>
        <dbReference type="EC" id="2.1.1.57"/>
    </reaction>
</comment>
<dbReference type="Gene3D" id="3.40.50.12760">
    <property type="match status" value="2"/>
</dbReference>
<dbReference type="PANTHER" id="PTHR16121:SF0">
    <property type="entry name" value="CAP-SPECIFIC MRNA (NUCLEOSIDE-2'-O-)-METHYLTRANSFERASE 1"/>
    <property type="match status" value="1"/>
</dbReference>
<feature type="domain" description="G-patch" evidence="3">
    <location>
        <begin position="131"/>
        <end position="176"/>
    </location>
</feature>
<feature type="region of interest" description="Disordered" evidence="2">
    <location>
        <begin position="987"/>
        <end position="1033"/>
    </location>
</feature>
<dbReference type="SUPFAM" id="SSF53335">
    <property type="entry name" value="S-adenosyl-L-methionine-dependent methyltransferases"/>
    <property type="match status" value="1"/>
</dbReference>
<feature type="compositionally biased region" description="Basic and acidic residues" evidence="2">
    <location>
        <begin position="41"/>
        <end position="59"/>
    </location>
</feature>
<feature type="domain" description="RrmJ-type SAM-dependent 2'-O-MTase" evidence="4">
    <location>
        <begin position="541"/>
        <end position="783"/>
    </location>
</feature>
<comment type="subcellular location">
    <subcellularLocation>
        <location evidence="1">Nucleus</location>
    </subcellularLocation>
</comment>
<dbReference type="FunFam" id="3.40.50.12760:FF:000004">
    <property type="entry name" value="FtsJ-like methyltransferase"/>
    <property type="match status" value="1"/>
</dbReference>
<keyword evidence="1" id="KW-0507">mRNA processing</keyword>
<dbReference type="Pfam" id="PF21054">
    <property type="entry name" value="RUBC_PIKBD"/>
    <property type="match status" value="2"/>
</dbReference>
<comment type="caution">
    <text evidence="5">The sequence shown here is derived from an EMBL/GenBank/DDBJ whole genome shotgun (WGS) entry which is preliminary data.</text>
</comment>
<dbReference type="GO" id="GO:0004483">
    <property type="term" value="F:methyltransferase cap1 activity"/>
    <property type="evidence" value="ECO:0007669"/>
    <property type="project" value="UniProtKB-UniRule"/>
</dbReference>
<dbReference type="InterPro" id="IPR025816">
    <property type="entry name" value="RrmJ-type_MeTrfase"/>
</dbReference>
<dbReference type="EMBL" id="JPKZ01002961">
    <property type="protein sequence ID" value="KHN74180.1"/>
    <property type="molecule type" value="Genomic_DNA"/>
</dbReference>
<dbReference type="GO" id="GO:0016556">
    <property type="term" value="P:mRNA modification"/>
    <property type="evidence" value="ECO:0007669"/>
    <property type="project" value="UniProtKB-UniRule"/>
</dbReference>
<dbReference type="GO" id="GO:0032259">
    <property type="term" value="P:methylation"/>
    <property type="evidence" value="ECO:0007669"/>
    <property type="project" value="UniProtKB-KW"/>
</dbReference>
<dbReference type="Pfam" id="PF01585">
    <property type="entry name" value="G-patch"/>
    <property type="match status" value="2"/>
</dbReference>
<comment type="function">
    <text evidence="1">S-adenosyl-L-methionine-dependent methyltransferase that mediates RNA cap1 2'-O-ribose methylation to the 5'-cap structure of RNAs. Methylates the ribose of the first nucleotide of a m(7)GpppG-capped mRNA to produce m(7)GpppNmp (cap1).</text>
</comment>
<evidence type="ECO:0000259" key="4">
    <source>
        <dbReference type="PROSITE" id="PS51613"/>
    </source>
</evidence>
<feature type="region of interest" description="Disordered" evidence="2">
    <location>
        <begin position="1167"/>
        <end position="1198"/>
    </location>
</feature>
<keyword evidence="1" id="KW-0506">mRNA capping</keyword>
<feature type="domain" description="RrmJ-type SAM-dependent 2'-O-MTase" evidence="4">
    <location>
        <begin position="278"/>
        <end position="375"/>
    </location>
</feature>
<feature type="region of interest" description="Disordered" evidence="2">
    <location>
        <begin position="37"/>
        <end position="64"/>
    </location>
</feature>
<dbReference type="GO" id="GO:0006370">
    <property type="term" value="P:7-methylguanosine mRNA capping"/>
    <property type="evidence" value="ECO:0007669"/>
    <property type="project" value="UniProtKB-UniRule"/>
</dbReference>
<feature type="compositionally biased region" description="Acidic residues" evidence="2">
    <location>
        <begin position="1187"/>
        <end position="1197"/>
    </location>
</feature>
<dbReference type="GO" id="GO:0005634">
    <property type="term" value="C:nucleus"/>
    <property type="evidence" value="ECO:0007669"/>
    <property type="project" value="UniProtKB-SubCell"/>
</dbReference>
<dbReference type="OrthoDB" id="10067503at2759"/>
<feature type="region of interest" description="Disordered" evidence="2">
    <location>
        <begin position="1"/>
        <end position="24"/>
    </location>
</feature>
<feature type="compositionally biased region" description="Basic and acidic residues" evidence="2">
    <location>
        <begin position="1174"/>
        <end position="1186"/>
    </location>
</feature>
<proteinExistence type="predicted"/>
<protein>
    <recommendedName>
        <fullName evidence="1">Cap-specific mRNA (nucleoside-2'-O-)-methyltransferase 1</fullName>
        <ecNumber evidence="1">2.1.1.57</ecNumber>
    </recommendedName>
    <alternativeName>
        <fullName evidence="1">Cap1 2'O-ribose methyltransferase 1</fullName>
    </alternativeName>
</protein>
<accession>A0A0B2UZ92</accession>
<dbReference type="InterPro" id="IPR025258">
    <property type="entry name" value="RH_dom"/>
</dbReference>
<feature type="domain" description="G-patch" evidence="3">
    <location>
        <begin position="394"/>
        <end position="439"/>
    </location>
</feature>
<dbReference type="InterPro" id="IPR029063">
    <property type="entry name" value="SAM-dependent_MTases_sf"/>
</dbReference>
<dbReference type="Pfam" id="PF13901">
    <property type="entry name" value="RH_dom"/>
    <property type="match status" value="1"/>
</dbReference>
<feature type="compositionally biased region" description="Polar residues" evidence="2">
    <location>
        <begin position="1"/>
        <end position="11"/>
    </location>
</feature>
<reference evidence="5 6" key="1">
    <citation type="submission" date="2014-11" db="EMBL/GenBank/DDBJ databases">
        <title>Genetic blueprint of the zoonotic pathogen Toxocara canis.</title>
        <authorList>
            <person name="Zhu X.-Q."/>
            <person name="Korhonen P.K."/>
            <person name="Cai H."/>
            <person name="Young N.D."/>
            <person name="Nejsum P."/>
            <person name="von Samson-Himmelstjerna G."/>
            <person name="Boag P.R."/>
            <person name="Tan P."/>
            <person name="Li Q."/>
            <person name="Min J."/>
            <person name="Yang Y."/>
            <person name="Wang X."/>
            <person name="Fang X."/>
            <person name="Hall R.S."/>
            <person name="Hofmann A."/>
            <person name="Sternberg P.W."/>
            <person name="Jex A.R."/>
            <person name="Gasser R.B."/>
        </authorList>
    </citation>
    <scope>NUCLEOTIDE SEQUENCE [LARGE SCALE GENOMIC DNA]</scope>
    <source>
        <strain evidence="5">PN_DK_2014</strain>
    </source>
</reference>
<dbReference type="PROSITE" id="PS51613">
    <property type="entry name" value="SAM_MT_RRMJ"/>
    <property type="match status" value="2"/>
</dbReference>
<dbReference type="GO" id="GO:0003676">
    <property type="term" value="F:nucleic acid binding"/>
    <property type="evidence" value="ECO:0007669"/>
    <property type="project" value="UniProtKB-UniRule"/>
</dbReference>
<keyword evidence="1" id="KW-0949">S-adenosyl-L-methionine</keyword>
<feature type="compositionally biased region" description="Polar residues" evidence="2">
    <location>
        <begin position="1000"/>
        <end position="1022"/>
    </location>
</feature>
<evidence type="ECO:0000256" key="2">
    <source>
        <dbReference type="SAM" id="MobiDB-lite"/>
    </source>
</evidence>
<dbReference type="SMART" id="SM01175">
    <property type="entry name" value="DUF4206"/>
    <property type="match status" value="1"/>
</dbReference>
<organism evidence="5 6">
    <name type="scientific">Toxocara canis</name>
    <name type="common">Canine roundworm</name>
    <dbReference type="NCBI Taxonomy" id="6265"/>
    <lineage>
        <taxon>Eukaryota</taxon>
        <taxon>Metazoa</taxon>
        <taxon>Ecdysozoa</taxon>
        <taxon>Nematoda</taxon>
        <taxon>Chromadorea</taxon>
        <taxon>Rhabditida</taxon>
        <taxon>Spirurina</taxon>
        <taxon>Ascaridomorpha</taxon>
        <taxon>Ascaridoidea</taxon>
        <taxon>Toxocaridae</taxon>
        <taxon>Toxocara</taxon>
    </lineage>
</organism>
<feature type="region of interest" description="Disordered" evidence="2">
    <location>
        <begin position="89"/>
        <end position="161"/>
    </location>
</feature>
<dbReference type="PROSITE" id="PS50174">
    <property type="entry name" value="G_PATCH"/>
    <property type="match status" value="2"/>
</dbReference>
<evidence type="ECO:0000313" key="6">
    <source>
        <dbReference type="Proteomes" id="UP000031036"/>
    </source>
</evidence>
<dbReference type="Pfam" id="PF01728">
    <property type="entry name" value="FtsJ"/>
    <property type="match status" value="2"/>
</dbReference>
<sequence length="1544" mass="175997">MPLPSNAGNGTSHEHRRHKKKVSSVCSTFYDLLGRRKRARRETERLTDSDDDQSTHKNQDSISRLASKRLEDIRENFHEELSETILSNRKRKDTEKLSDSDEEDDFVEKEEKLNSPNAEINQQQQSWQPKSDDRGAALLAKMGYGGGGLGKSGQGRTEPIPLSTQRGRIGLGHQANQSFARDLTTTWDSSVEEKSVEEHVSWLEVSAERRSEIVNEINENWIVVGNRKEEIDDEDQYCNRELLQAMLHAKTVFDDLNDRELREARSRANPYETIGSAFFQNRAAMKVANLDRIYDWLLTKENVENLEKKNPVELRRLPDGTSVAKEGENVDRKEPLFYFADVCAGPGGFTEYVLWRKAFYNAKGFGFTLAGLLEKLNSPNAEINQQQQSWQPKSDDRGAALLAKMGYGGGGLGKSGQGRTEPIPLSTQRGRIGLGHQANQSFARDLTTTWDSSVEEKSVEEHVSWLEVSAERRSEIVNEINENWIVVGNRKEEIDDEDQYCNRELLQAMLHAKTVFDDLNDRELREARSRANPYETIGSAFFQNRAAMKVANLDRIYDWLLTKENVENLEKKNPVELRRLPDGTSVAKEGENVDRKEPLFYFADVCAGPGGFTEYVLWRKAFYNAKGFGFTLAGKDDFKLERFTASCPEYFEPYYGKHGDGDVMKPENIISLEEVVMKGTNNVGVDLMMADGGFSVEGKENIQEILSKRLYLCQFLVALSLVRPASESRAGGVFFCKLFDIFTPFSVGLVYLMYIAFRRVSLHKPNTSRPANSERYIICEDLSREGATKIKDYLTAVNNKLDELEKSKTNGKDVNEVVPANLIQSDDQFMDYLVTHNENMVKRQTQYLNKYRSFAKNIGLVDMDQSKLREDCLHYWRIPDVPRRRLVDESLEASISRLCKQVVDFEQLRRRAPAFNENVLESDNDSRMRFAELRMCALTEKDQPTLLFSVHFIAERAVVVSPSRMEAIVASVEVQCDNANKSKLECSSSDDERFVEGAGASTTDGVMTDSGWSDETPSSSRTGGRVRGHQRNFSDPICGSSVYEDHSNGRGKLSVADLRYDSWMEDSWQKVQERLIDARLHDREVSRDMERENMHLYLSEMLIAAIEQMKWKRESDALLSADKGNASTSVREDSVPSLCESSGSRCLGASTEFGLAEHRTGGSVFYTSITELDTPPKKDPSHREERKEDEDDSECEGSAEAIASSLLRHFSSMRSTEMASDIQWLVSYADAPQMLLPMPTSTAVYEEELDSEGRPIRLRGSTDWAPPRKQWIFTLHPPPQGVRRMLEQQSNRCAGCGIKVNRVYARRMRYCDYYGKLFCQRCHQGAKMRIPARIIHQWNFREYPVSDIAQRFLLDNYSQPVINASAVDAGFYLRVRRLRQMRIFRTKLVHLWPFIRLCSITEKTVTKYGNLRSMFTSVPRHILCDADAYSMADLENANNGDLIRLIEPLVRYGQYHVEGCKQCHARAFVCELCDRNEELLFPFQLDKVYRCDQCGSLSHIQCAAKRFKTHRPCPKCVRIAVNSERHRRHSTSSIASPEMGGTNS</sequence>
<feature type="compositionally biased region" description="Gly residues" evidence="2">
    <location>
        <begin position="143"/>
        <end position="153"/>
    </location>
</feature>
<dbReference type="STRING" id="6265.A0A0B2UZ92"/>
<name>A0A0B2UZ92_TOXCA</name>
<dbReference type="InterPro" id="IPR050851">
    <property type="entry name" value="mRNA_Cap_2O-Ribose_MeTrfase"/>
</dbReference>
<evidence type="ECO:0000256" key="1">
    <source>
        <dbReference type="RuleBase" id="RU368012"/>
    </source>
</evidence>
<keyword evidence="1" id="KW-0539">Nucleus</keyword>
<keyword evidence="6" id="KW-1185">Reference proteome</keyword>
<keyword evidence="1 5" id="KW-0808">Transferase</keyword>
<keyword evidence="1 5" id="KW-0489">Methyltransferase</keyword>
<dbReference type="InterPro" id="IPR048569">
    <property type="entry name" value="RUBC_PIKBD"/>
</dbReference>
<gene>
    <name evidence="5" type="primary">Y53F4B.13</name>
    <name evidence="5" type="ORF">Tcan_05864</name>
</gene>
<evidence type="ECO:0000313" key="5">
    <source>
        <dbReference type="EMBL" id="KHN74180.1"/>
    </source>
</evidence>